<comment type="subcellular location">
    <subcellularLocation>
        <location evidence="1">Cell inner membrane</location>
        <topology evidence="1">Single-pass membrane protein</topology>
    </subcellularLocation>
    <subcellularLocation>
        <location evidence="15">Cell membrane</location>
        <topology evidence="15">Single-pass membrane protein</topology>
    </subcellularLocation>
</comment>
<gene>
    <name evidence="15" type="primary">atpF</name>
    <name evidence="18" type="ORF">ICI42_15575</name>
</gene>
<evidence type="ECO:0000256" key="2">
    <source>
        <dbReference type="ARBA" id="ARBA00005513"/>
    </source>
</evidence>
<feature type="transmembrane region" description="Helical" evidence="15">
    <location>
        <begin position="6"/>
        <end position="23"/>
    </location>
</feature>
<keyword evidence="7 15" id="KW-0375">Hydrogen ion transport</keyword>
<keyword evidence="4 15" id="KW-1003">Cell membrane</keyword>
<evidence type="ECO:0000256" key="1">
    <source>
        <dbReference type="ARBA" id="ARBA00004377"/>
    </source>
</evidence>
<keyword evidence="8 15" id="KW-1133">Transmembrane helix</keyword>
<evidence type="ECO:0000256" key="8">
    <source>
        <dbReference type="ARBA" id="ARBA00022989"/>
    </source>
</evidence>
<keyword evidence="5 15" id="KW-0138">CF(0)</keyword>
<dbReference type="HAMAP" id="MF_01398">
    <property type="entry name" value="ATP_synth_b_bprime"/>
    <property type="match status" value="1"/>
</dbReference>
<dbReference type="RefSeq" id="WP_188165482.1">
    <property type="nucleotide sequence ID" value="NZ_JACVVX010000004.1"/>
</dbReference>
<comment type="similarity">
    <text evidence="2 15 16">Belongs to the ATPase B chain family.</text>
</comment>
<keyword evidence="10 15" id="KW-0472">Membrane</keyword>
<evidence type="ECO:0000256" key="10">
    <source>
        <dbReference type="ARBA" id="ARBA00023136"/>
    </source>
</evidence>
<dbReference type="AlphaFoldDB" id="A0A8J6PMI0"/>
<keyword evidence="3 15" id="KW-0813">Transport</keyword>
<dbReference type="GO" id="GO:0005886">
    <property type="term" value="C:plasma membrane"/>
    <property type="evidence" value="ECO:0007669"/>
    <property type="project" value="UniProtKB-SubCell"/>
</dbReference>
<comment type="function">
    <text evidence="13">Component of the F(0) channel, it forms part of the peripheral stalk, linking F(1) to F(0). The b'-subunit is a diverged and duplicated form of b found in plants and photosynthetic bacteria.</text>
</comment>
<evidence type="ECO:0000256" key="15">
    <source>
        <dbReference type="HAMAP-Rule" id="MF_01398"/>
    </source>
</evidence>
<dbReference type="PANTHER" id="PTHR33445:SF1">
    <property type="entry name" value="ATP SYNTHASE SUBUNIT B"/>
    <property type="match status" value="1"/>
</dbReference>
<dbReference type="NCBIfam" id="NF006611">
    <property type="entry name" value="PRK09173.1"/>
    <property type="match status" value="1"/>
</dbReference>
<dbReference type="GO" id="GO:0046933">
    <property type="term" value="F:proton-transporting ATP synthase activity, rotational mechanism"/>
    <property type="evidence" value="ECO:0007669"/>
    <property type="project" value="UniProtKB-UniRule"/>
</dbReference>
<keyword evidence="6 15" id="KW-0812">Transmembrane</keyword>
<evidence type="ECO:0000256" key="17">
    <source>
        <dbReference type="SAM" id="Coils"/>
    </source>
</evidence>
<evidence type="ECO:0000313" key="19">
    <source>
        <dbReference type="Proteomes" id="UP000643405"/>
    </source>
</evidence>
<evidence type="ECO:0000256" key="4">
    <source>
        <dbReference type="ARBA" id="ARBA00022475"/>
    </source>
</evidence>
<accession>A0A8J6PMI0</accession>
<evidence type="ECO:0000256" key="12">
    <source>
        <dbReference type="ARBA" id="ARBA00025198"/>
    </source>
</evidence>
<evidence type="ECO:0000256" key="3">
    <source>
        <dbReference type="ARBA" id="ARBA00022448"/>
    </source>
</evidence>
<organism evidence="18 19">
    <name type="scientific">Oryzicola mucosus</name>
    <dbReference type="NCBI Taxonomy" id="2767425"/>
    <lineage>
        <taxon>Bacteria</taxon>
        <taxon>Pseudomonadati</taxon>
        <taxon>Pseudomonadota</taxon>
        <taxon>Alphaproteobacteria</taxon>
        <taxon>Hyphomicrobiales</taxon>
        <taxon>Phyllobacteriaceae</taxon>
        <taxon>Oryzicola</taxon>
    </lineage>
</organism>
<comment type="function">
    <text evidence="12 15">F(1)F(0) ATP synthase produces ATP from ADP in the presence of a proton or sodium gradient. F-type ATPases consist of two structural domains, F(1) containing the extramembraneous catalytic core and F(0) containing the membrane proton channel, linked together by a central stalk and a peripheral stalk. During catalysis, ATP synthesis in the catalytic domain of F(1) is coupled via a rotary mechanism of the central stalk subunits to proton translocation.</text>
</comment>
<name>A0A8J6PMI0_9HYPH</name>
<comment type="subunit">
    <text evidence="14 15">F-type ATPases have 2 components, F(1) - the catalytic core - and F(0) - the membrane proton channel. F(1) has five subunits: alpha(3), beta(3), gamma(1), delta(1), epsilon(1). F(0) has three main subunits: a(1), b(2) and c(10-14). The alpha and beta chains form an alternating ring which encloses part of the gamma chain. F(1) is attached to F(0) by a central stalk formed by the gamma and epsilon chains, while a peripheral stalk is formed by the delta and b chains.</text>
</comment>
<comment type="caution">
    <text evidence="18">The sequence shown here is derived from an EMBL/GenBank/DDBJ whole genome shotgun (WGS) entry which is preliminary data.</text>
</comment>
<reference evidence="18" key="1">
    <citation type="submission" date="2020-09" db="EMBL/GenBank/DDBJ databases">
        <title>Genome seq and assembly of Tianweitania sp.</title>
        <authorList>
            <person name="Chhetri G."/>
        </authorList>
    </citation>
    <scope>NUCLEOTIDE SEQUENCE</scope>
    <source>
        <strain evidence="18">Rool2</strain>
    </source>
</reference>
<feature type="coiled-coil region" evidence="17">
    <location>
        <begin position="28"/>
        <end position="94"/>
    </location>
</feature>
<dbReference type="CDD" id="cd06503">
    <property type="entry name" value="ATP-synt_Fo_b"/>
    <property type="match status" value="1"/>
</dbReference>
<evidence type="ECO:0000256" key="5">
    <source>
        <dbReference type="ARBA" id="ARBA00022547"/>
    </source>
</evidence>
<evidence type="ECO:0000256" key="7">
    <source>
        <dbReference type="ARBA" id="ARBA00022781"/>
    </source>
</evidence>
<dbReference type="GO" id="GO:0046961">
    <property type="term" value="F:proton-transporting ATPase activity, rotational mechanism"/>
    <property type="evidence" value="ECO:0007669"/>
    <property type="project" value="TreeGrafter"/>
</dbReference>
<evidence type="ECO:0000256" key="16">
    <source>
        <dbReference type="RuleBase" id="RU003848"/>
    </source>
</evidence>
<evidence type="ECO:0000256" key="13">
    <source>
        <dbReference type="ARBA" id="ARBA00025614"/>
    </source>
</evidence>
<dbReference type="Proteomes" id="UP000643405">
    <property type="component" value="Unassembled WGS sequence"/>
</dbReference>
<dbReference type="InterPro" id="IPR002146">
    <property type="entry name" value="ATP_synth_b/b'su_bac/chlpt"/>
</dbReference>
<dbReference type="PANTHER" id="PTHR33445">
    <property type="entry name" value="ATP SYNTHASE SUBUNIT B', CHLOROPLASTIC"/>
    <property type="match status" value="1"/>
</dbReference>
<dbReference type="InterPro" id="IPR050059">
    <property type="entry name" value="ATP_synthase_B_chain"/>
</dbReference>
<evidence type="ECO:0000313" key="18">
    <source>
        <dbReference type="EMBL" id="MBD0416076.1"/>
    </source>
</evidence>
<evidence type="ECO:0000256" key="9">
    <source>
        <dbReference type="ARBA" id="ARBA00023065"/>
    </source>
</evidence>
<keyword evidence="11 15" id="KW-0066">ATP synthesis</keyword>
<sequence>MDATFWATVALFLFLGIIFYLKVPGMISKALDERAAKISNELEEARRLREESQQLLAEFQRKRKEAEKEASEIVEAAKREAAMLAEDAHKKTEEYVARRAALAEQKIGQAERDAINEVRASAVDLGVEAARRILAARVDARADADMFQASVSEVKSKLN</sequence>
<evidence type="ECO:0000256" key="6">
    <source>
        <dbReference type="ARBA" id="ARBA00022692"/>
    </source>
</evidence>
<keyword evidence="19" id="KW-1185">Reference proteome</keyword>
<keyword evidence="17" id="KW-0175">Coiled coil</keyword>
<keyword evidence="9 15" id="KW-0406">Ion transport</keyword>
<protein>
    <recommendedName>
        <fullName evidence="15">ATP synthase subunit b</fullName>
    </recommendedName>
    <alternativeName>
        <fullName evidence="15">ATP synthase F(0) sector subunit b</fullName>
    </alternativeName>
    <alternativeName>
        <fullName evidence="15">ATPase subunit I</fullName>
    </alternativeName>
    <alternativeName>
        <fullName evidence="15">F-type ATPase subunit b</fullName>
        <shortName evidence="15">F-ATPase subunit b</shortName>
    </alternativeName>
</protein>
<dbReference type="Pfam" id="PF00430">
    <property type="entry name" value="ATP-synt_B"/>
    <property type="match status" value="1"/>
</dbReference>
<dbReference type="EMBL" id="JACVVX010000004">
    <property type="protein sequence ID" value="MBD0416076.1"/>
    <property type="molecule type" value="Genomic_DNA"/>
</dbReference>
<evidence type="ECO:0000256" key="14">
    <source>
        <dbReference type="ARBA" id="ARBA00025830"/>
    </source>
</evidence>
<dbReference type="GO" id="GO:0045259">
    <property type="term" value="C:proton-transporting ATP synthase complex"/>
    <property type="evidence" value="ECO:0007669"/>
    <property type="project" value="UniProtKB-KW"/>
</dbReference>
<proteinExistence type="inferred from homology"/>
<evidence type="ECO:0000256" key="11">
    <source>
        <dbReference type="ARBA" id="ARBA00023310"/>
    </source>
</evidence>